<keyword evidence="5" id="KW-1185">Reference proteome</keyword>
<evidence type="ECO:0000256" key="1">
    <source>
        <dbReference type="ARBA" id="ARBA00022679"/>
    </source>
</evidence>
<dbReference type="AlphaFoldDB" id="A0A2Z5R496"/>
<dbReference type="RefSeq" id="WP_037235180.1">
    <property type="nucleotide sequence ID" value="NZ_CAUUGO010000031.1"/>
</dbReference>
<keyword evidence="2 4" id="KW-0012">Acyltransferase</keyword>
<evidence type="ECO:0000256" key="3">
    <source>
        <dbReference type="SAM" id="MobiDB-lite"/>
    </source>
</evidence>
<dbReference type="GO" id="GO:0003841">
    <property type="term" value="F:1-acylglycerol-3-phosphate O-acyltransferase activity"/>
    <property type="evidence" value="ECO:0007669"/>
    <property type="project" value="TreeGrafter"/>
</dbReference>
<accession>A0A2Z5R496</accession>
<sequence>MSGQQGKKALPTIAPSTSGDRLFRVLGTMVRPTYHAIASIKIEGRENLPQKGGYIVVANHTTEVDPITVAYAPFISGALPRFLAKDSLFRAPVLGWLMCKMAHIPVIRGSVDARKSLITARSVVEAGGAVVIFPEGTTTHDPDTWPMQARTGAARLALATGAPVIPVAHWGDEQILSYEYVDGPDGKKKEKRKVSLWPRKTVHVKIGQPMNIAALVDDPSPQAKRTRTELNIVTEAMMDEITALLAHIRGEQAPKGRWNPKTKRRELPGETTGVTGTLGEPDEN</sequence>
<evidence type="ECO:0000256" key="2">
    <source>
        <dbReference type="ARBA" id="ARBA00023315"/>
    </source>
</evidence>
<dbReference type="Pfam" id="PF01553">
    <property type="entry name" value="Acyltransferase"/>
    <property type="match status" value="1"/>
</dbReference>
<dbReference type="PANTHER" id="PTHR10434:SF55">
    <property type="entry name" value="POSSIBLE ACYLTRANSFERASE"/>
    <property type="match status" value="1"/>
</dbReference>
<dbReference type="Proteomes" id="UP000250241">
    <property type="component" value="Chromosome"/>
</dbReference>
<evidence type="ECO:0000313" key="4">
    <source>
        <dbReference type="EMBL" id="BAV88399.1"/>
    </source>
</evidence>
<feature type="compositionally biased region" description="Low complexity" evidence="3">
    <location>
        <begin position="269"/>
        <end position="284"/>
    </location>
</feature>
<keyword evidence="1 4" id="KW-0808">Transferase</keyword>
<dbReference type="InterPro" id="IPR002123">
    <property type="entry name" value="Plipid/glycerol_acylTrfase"/>
</dbReference>
<dbReference type="CDD" id="cd07989">
    <property type="entry name" value="LPLAT_AGPAT-like"/>
    <property type="match status" value="1"/>
</dbReference>
<proteinExistence type="predicted"/>
<feature type="region of interest" description="Disordered" evidence="3">
    <location>
        <begin position="252"/>
        <end position="284"/>
    </location>
</feature>
<evidence type="ECO:0000313" key="5">
    <source>
        <dbReference type="Proteomes" id="UP000250241"/>
    </source>
</evidence>
<dbReference type="GO" id="GO:0005886">
    <property type="term" value="C:plasma membrane"/>
    <property type="evidence" value="ECO:0007669"/>
    <property type="project" value="TreeGrafter"/>
</dbReference>
<reference evidence="4 5" key="1">
    <citation type="submission" date="2016-10" db="EMBL/GenBank/DDBJ databases">
        <title>Genome sequence of Rothia aeria strain JCM11412.</title>
        <authorList>
            <person name="Nambu T."/>
        </authorList>
    </citation>
    <scope>NUCLEOTIDE SEQUENCE [LARGE SCALE GENOMIC DNA]</scope>
    <source>
        <strain evidence="4 5">JCM 11412</strain>
    </source>
</reference>
<dbReference type="GO" id="GO:0006654">
    <property type="term" value="P:phosphatidic acid biosynthetic process"/>
    <property type="evidence" value="ECO:0007669"/>
    <property type="project" value="TreeGrafter"/>
</dbReference>
<dbReference type="PANTHER" id="PTHR10434">
    <property type="entry name" value="1-ACYL-SN-GLYCEROL-3-PHOSPHATE ACYLTRANSFERASE"/>
    <property type="match status" value="1"/>
</dbReference>
<organism evidence="4 5">
    <name type="scientific">Rothia aeria</name>
    <dbReference type="NCBI Taxonomy" id="172042"/>
    <lineage>
        <taxon>Bacteria</taxon>
        <taxon>Bacillati</taxon>
        <taxon>Actinomycetota</taxon>
        <taxon>Actinomycetes</taxon>
        <taxon>Micrococcales</taxon>
        <taxon>Micrococcaceae</taxon>
        <taxon>Rothia</taxon>
    </lineage>
</organism>
<name>A0A2Z5R496_9MICC</name>
<dbReference type="EMBL" id="AP017895">
    <property type="protein sequence ID" value="BAV88399.1"/>
    <property type="molecule type" value="Genomic_DNA"/>
</dbReference>
<gene>
    <name evidence="4" type="ORF">RA11412_2100</name>
</gene>
<dbReference type="KEGG" id="raj:RA11412_2100"/>
<dbReference type="SMART" id="SM00563">
    <property type="entry name" value="PlsC"/>
    <property type="match status" value="1"/>
</dbReference>
<protein>
    <submittedName>
        <fullName evidence="4">1-acyl-sn-glycerol-3-phosphate acyltransferase</fullName>
    </submittedName>
</protein>
<dbReference type="GeneID" id="93862807"/>
<dbReference type="SUPFAM" id="SSF69593">
    <property type="entry name" value="Glycerol-3-phosphate (1)-acyltransferase"/>
    <property type="match status" value="1"/>
</dbReference>